<evidence type="ECO:0000256" key="1">
    <source>
        <dbReference type="SAM" id="MobiDB-lite"/>
    </source>
</evidence>
<feature type="region of interest" description="Disordered" evidence="1">
    <location>
        <begin position="111"/>
        <end position="163"/>
    </location>
</feature>
<evidence type="ECO:0000313" key="2">
    <source>
        <dbReference type="EMBL" id="KAF7715761.1"/>
    </source>
</evidence>
<proteinExistence type="predicted"/>
<keyword evidence="3" id="KW-1185">Reference proteome</keyword>
<dbReference type="OrthoDB" id="4356069at2759"/>
<comment type="caution">
    <text evidence="2">The sequence shown here is derived from an EMBL/GenBank/DDBJ whole genome shotgun (WGS) entry which is preliminary data.</text>
</comment>
<feature type="compositionally biased region" description="Polar residues" evidence="1">
    <location>
        <begin position="207"/>
        <end position="232"/>
    </location>
</feature>
<gene>
    <name evidence="2" type="ORF">PECM_006530</name>
</gene>
<accession>A0A8J8W1W2</accession>
<feature type="region of interest" description="Disordered" evidence="1">
    <location>
        <begin position="182"/>
        <end position="303"/>
    </location>
</feature>
<feature type="compositionally biased region" description="Basic and acidic residues" evidence="1">
    <location>
        <begin position="266"/>
        <end position="275"/>
    </location>
</feature>
<feature type="compositionally biased region" description="Acidic residues" evidence="1">
    <location>
        <begin position="146"/>
        <end position="163"/>
    </location>
</feature>
<dbReference type="EMBL" id="WIWV01000052">
    <property type="protein sequence ID" value="KAF7715761.1"/>
    <property type="molecule type" value="Genomic_DNA"/>
</dbReference>
<sequence length="303" mass="33862">MASLMKKLRRKRRLSSELDARWGDPSISYPNQGSWNQWDQPSGFVANASMGAASTSFQMRERKEFMSTEPMSTGDFGRSSDSHYYGSDVPVDQLHAISVIPKGYFNENIRHRVDPSRRAPPARGLGINATMRDTNHSQQASAAGEDSCEEGDEESDDDCCEEDHEDLARGRFGQLRYDISVRNPLAADPQSQSSQDNYDRAHDYHQPSKSPPLSVTQRMRRLSQQSAATDPISSTAGTASSRRTSYTAASSVSVPTLPPSTPRLAIKLDHAMHDKRPIHRPRPRMDEAQSQQRMVPSYDELYG</sequence>
<name>A0A8J8W1W2_9EURO</name>
<dbReference type="AlphaFoldDB" id="A0A8J8W1W2"/>
<protein>
    <submittedName>
        <fullName evidence="2">Uncharacterized protein</fullName>
    </submittedName>
</protein>
<feature type="compositionally biased region" description="Low complexity" evidence="1">
    <location>
        <begin position="233"/>
        <end position="255"/>
    </location>
</feature>
<dbReference type="Proteomes" id="UP000631181">
    <property type="component" value="Unassembled WGS sequence"/>
</dbReference>
<feature type="compositionally biased region" description="Basic and acidic residues" evidence="1">
    <location>
        <begin position="197"/>
        <end position="206"/>
    </location>
</feature>
<reference evidence="2" key="1">
    <citation type="journal article" date="2020" name="Front. Microbiol.">
        <title>Gene regulatory networks of Penicillium echinulatum 2HH and Penicillium oxalicum 114-2 inferred by a computational biology approach.</title>
        <authorList>
            <person name="Lenz A.R."/>
            <person name="Galan-Vasquez E."/>
            <person name="Balbinot E."/>
            <person name="De Abreu F.P."/>
            <person name="De Oliveira N.S."/>
            <person name="Da Rosa L.O."/>
            <person name="De Avila E Silva S."/>
            <person name="Camassola M."/>
            <person name="Dillon A.J.P."/>
            <person name="Perez-Rueda E."/>
        </authorList>
    </citation>
    <scope>NUCLEOTIDE SEQUENCE</scope>
    <source>
        <strain evidence="2">S1M29</strain>
    </source>
</reference>
<organism evidence="2 3">
    <name type="scientific">Penicillium ucsense</name>
    <dbReference type="NCBI Taxonomy" id="2839758"/>
    <lineage>
        <taxon>Eukaryota</taxon>
        <taxon>Fungi</taxon>
        <taxon>Dikarya</taxon>
        <taxon>Ascomycota</taxon>
        <taxon>Pezizomycotina</taxon>
        <taxon>Eurotiomycetes</taxon>
        <taxon>Eurotiomycetidae</taxon>
        <taxon>Eurotiales</taxon>
        <taxon>Aspergillaceae</taxon>
        <taxon>Penicillium</taxon>
    </lineage>
</organism>
<evidence type="ECO:0000313" key="3">
    <source>
        <dbReference type="Proteomes" id="UP000631181"/>
    </source>
</evidence>